<evidence type="ECO:0000313" key="4">
    <source>
        <dbReference type="Proteomes" id="UP000613580"/>
    </source>
</evidence>
<evidence type="ECO:0000313" key="3">
    <source>
        <dbReference type="EMBL" id="KAF7308250.1"/>
    </source>
</evidence>
<feature type="transmembrane region" description="Helical" evidence="2">
    <location>
        <begin position="128"/>
        <end position="153"/>
    </location>
</feature>
<dbReference type="CDD" id="cd12087">
    <property type="entry name" value="TM_EGFR-like"/>
    <property type="match status" value="1"/>
</dbReference>
<comment type="caution">
    <text evidence="3">The sequence shown here is derived from an EMBL/GenBank/DDBJ whole genome shotgun (WGS) entry which is preliminary data.</text>
</comment>
<protein>
    <submittedName>
        <fullName evidence="3">Uncharacterized protein</fullName>
    </submittedName>
</protein>
<evidence type="ECO:0000256" key="1">
    <source>
        <dbReference type="SAM" id="MobiDB-lite"/>
    </source>
</evidence>
<dbReference type="EMBL" id="JACAZE010000008">
    <property type="protein sequence ID" value="KAF7308250.1"/>
    <property type="molecule type" value="Genomic_DNA"/>
</dbReference>
<sequence>MTDAAQLFNASSSIVGYSAGDWSSASENSFETQDLNATATFTFTGTSITVFGTLRSAQNISRPLTYVLDDQSDDTFVYNSSSAAVYASPSLSGGAHTLSIRLASPNTTFSISGGDIGESNVAEGHQRIIAIVVGVLGGAVLLVVICAALLLWYRRRQRNSTPYALGPLQANLPLSKEAFTSPKYSNYGLSFSQSTDSLNVLPVMPRVSVRVPSSESLSINDRDAYTSPPRRKPPRERDRSRLGREVAQSTGAGHGPTAKEAGSEKSSKQKSSNERKDDG</sequence>
<keyword evidence="2" id="KW-1133">Transmembrane helix</keyword>
<accession>A0A8H6SZV9</accession>
<proteinExistence type="predicted"/>
<gene>
    <name evidence="3" type="ORF">HMN09_00672900</name>
</gene>
<organism evidence="3 4">
    <name type="scientific">Mycena chlorophos</name>
    <name type="common">Agaric fungus</name>
    <name type="synonym">Agaricus chlorophos</name>
    <dbReference type="NCBI Taxonomy" id="658473"/>
    <lineage>
        <taxon>Eukaryota</taxon>
        <taxon>Fungi</taxon>
        <taxon>Dikarya</taxon>
        <taxon>Basidiomycota</taxon>
        <taxon>Agaricomycotina</taxon>
        <taxon>Agaricomycetes</taxon>
        <taxon>Agaricomycetidae</taxon>
        <taxon>Agaricales</taxon>
        <taxon>Marasmiineae</taxon>
        <taxon>Mycenaceae</taxon>
        <taxon>Mycena</taxon>
    </lineage>
</organism>
<dbReference type="OrthoDB" id="2997822at2759"/>
<evidence type="ECO:0000256" key="2">
    <source>
        <dbReference type="SAM" id="Phobius"/>
    </source>
</evidence>
<feature type="compositionally biased region" description="Basic and acidic residues" evidence="1">
    <location>
        <begin position="235"/>
        <end position="244"/>
    </location>
</feature>
<keyword evidence="2" id="KW-0812">Transmembrane</keyword>
<dbReference type="AlphaFoldDB" id="A0A8H6SZV9"/>
<feature type="compositionally biased region" description="Basic and acidic residues" evidence="1">
    <location>
        <begin position="261"/>
        <end position="279"/>
    </location>
</feature>
<dbReference type="Proteomes" id="UP000613580">
    <property type="component" value="Unassembled WGS sequence"/>
</dbReference>
<feature type="region of interest" description="Disordered" evidence="1">
    <location>
        <begin position="212"/>
        <end position="279"/>
    </location>
</feature>
<reference evidence="3" key="1">
    <citation type="submission" date="2020-05" db="EMBL/GenBank/DDBJ databases">
        <title>Mycena genomes resolve the evolution of fungal bioluminescence.</title>
        <authorList>
            <person name="Tsai I.J."/>
        </authorList>
    </citation>
    <scope>NUCLEOTIDE SEQUENCE</scope>
    <source>
        <strain evidence="3">110903Hualien_Pintung</strain>
    </source>
</reference>
<dbReference type="Gene3D" id="2.60.120.260">
    <property type="entry name" value="Galactose-binding domain-like"/>
    <property type="match status" value="1"/>
</dbReference>
<keyword evidence="2" id="KW-0472">Membrane</keyword>
<keyword evidence="4" id="KW-1185">Reference proteome</keyword>
<name>A0A8H6SZV9_MYCCL</name>